<evidence type="ECO:0000313" key="2">
    <source>
        <dbReference type="Proteomes" id="UP000199421"/>
    </source>
</evidence>
<organism evidence="1 2">
    <name type="scientific">Olivibacter domesticus</name>
    <name type="common">Pseudosphingobacterium domesticum</name>
    <dbReference type="NCBI Taxonomy" id="407022"/>
    <lineage>
        <taxon>Bacteria</taxon>
        <taxon>Pseudomonadati</taxon>
        <taxon>Bacteroidota</taxon>
        <taxon>Sphingobacteriia</taxon>
        <taxon>Sphingobacteriales</taxon>
        <taxon>Sphingobacteriaceae</taxon>
        <taxon>Olivibacter</taxon>
    </lineage>
</organism>
<gene>
    <name evidence="1" type="ORF">SAMN05661044_02064</name>
</gene>
<dbReference type="EMBL" id="FOAF01000001">
    <property type="protein sequence ID" value="SEL12444.1"/>
    <property type="molecule type" value="Genomic_DNA"/>
</dbReference>
<evidence type="ECO:0000313" key="1">
    <source>
        <dbReference type="EMBL" id="SEL12444.1"/>
    </source>
</evidence>
<accession>A0A1H7MMT5</accession>
<protein>
    <submittedName>
        <fullName evidence="1">Uncharacterized protein</fullName>
    </submittedName>
</protein>
<reference evidence="2" key="1">
    <citation type="submission" date="2016-10" db="EMBL/GenBank/DDBJ databases">
        <authorList>
            <person name="Varghese N."/>
            <person name="Submissions S."/>
        </authorList>
    </citation>
    <scope>NUCLEOTIDE SEQUENCE [LARGE SCALE GENOMIC DNA]</scope>
    <source>
        <strain evidence="2">DSM 18733</strain>
    </source>
</reference>
<dbReference type="Proteomes" id="UP000199421">
    <property type="component" value="Unassembled WGS sequence"/>
</dbReference>
<sequence>MIWYIIPITVINRNNRISKVNGVYLCLAFTNFRNSCVECFIVYVFLNLRWNVAMVKTCVTSYDEKEILI</sequence>
<proteinExistence type="predicted"/>
<name>A0A1H7MMT5_OLID1</name>
<dbReference type="AlphaFoldDB" id="A0A1H7MMT5"/>
<keyword evidence="2" id="KW-1185">Reference proteome</keyword>